<dbReference type="CDD" id="cd17336">
    <property type="entry name" value="MFS_SLCO_OATP"/>
    <property type="match status" value="1"/>
</dbReference>
<dbReference type="SUPFAM" id="SSF103473">
    <property type="entry name" value="MFS general substrate transporter"/>
    <property type="match status" value="1"/>
</dbReference>
<keyword evidence="8" id="KW-0406">Ion transport</keyword>
<keyword evidence="7" id="KW-1015">Disulfide bond</keyword>
<evidence type="ECO:0000259" key="9">
    <source>
        <dbReference type="PROSITE" id="PS51465"/>
    </source>
</evidence>
<accession>A0ABD0ZAN2</accession>
<comment type="similarity">
    <text evidence="2 8">Belongs to the organo anion transporter (TC 2.A.60) family.</text>
</comment>
<dbReference type="NCBIfam" id="TIGR00805">
    <property type="entry name" value="oat"/>
    <property type="match status" value="1"/>
</dbReference>
<comment type="caution">
    <text evidence="8">Lacks conserved residue(s) required for the propagation of feature annotation.</text>
</comment>
<evidence type="ECO:0000256" key="8">
    <source>
        <dbReference type="RuleBase" id="RU362056"/>
    </source>
</evidence>
<feature type="transmembrane region" description="Helical" evidence="8">
    <location>
        <begin position="219"/>
        <end position="239"/>
    </location>
</feature>
<evidence type="ECO:0000313" key="11">
    <source>
        <dbReference type="Proteomes" id="UP001558652"/>
    </source>
</evidence>
<feature type="domain" description="Kazal-like" evidence="9">
    <location>
        <begin position="389"/>
        <end position="446"/>
    </location>
</feature>
<keyword evidence="5 8" id="KW-1133">Transmembrane helix</keyword>
<keyword evidence="11" id="KW-1185">Reference proteome</keyword>
<comment type="subcellular location">
    <subcellularLocation>
        <location evidence="1 8">Cell membrane</location>
        <topology evidence="1 8">Multi-pass membrane protein</topology>
    </subcellularLocation>
</comment>
<evidence type="ECO:0000256" key="7">
    <source>
        <dbReference type="ARBA" id="ARBA00023157"/>
    </source>
</evidence>
<evidence type="ECO:0000256" key="3">
    <source>
        <dbReference type="ARBA" id="ARBA00022475"/>
    </source>
</evidence>
<feature type="transmembrane region" description="Helical" evidence="8">
    <location>
        <begin position="136"/>
        <end position="160"/>
    </location>
</feature>
<feature type="transmembrane region" description="Helical" evidence="8">
    <location>
        <begin position="73"/>
        <end position="90"/>
    </location>
</feature>
<dbReference type="Gene3D" id="1.20.1250.20">
    <property type="entry name" value="MFS general substrate transporter like domains"/>
    <property type="match status" value="1"/>
</dbReference>
<evidence type="ECO:0000256" key="5">
    <source>
        <dbReference type="ARBA" id="ARBA00022989"/>
    </source>
</evidence>
<dbReference type="Pfam" id="PF03137">
    <property type="entry name" value="OATP"/>
    <property type="match status" value="1"/>
</dbReference>
<name>A0ABD0ZAN2_9HEMI</name>
<dbReference type="GO" id="GO:0005886">
    <property type="term" value="C:plasma membrane"/>
    <property type="evidence" value="ECO:0007669"/>
    <property type="project" value="UniProtKB-SubCell"/>
</dbReference>
<feature type="transmembrane region" description="Helical" evidence="8">
    <location>
        <begin position="7"/>
        <end position="26"/>
    </location>
</feature>
<dbReference type="InterPro" id="IPR036259">
    <property type="entry name" value="MFS_trans_sf"/>
</dbReference>
<keyword evidence="3" id="KW-1003">Cell membrane</keyword>
<dbReference type="Proteomes" id="UP001558652">
    <property type="component" value="Unassembled WGS sequence"/>
</dbReference>
<dbReference type="PANTHER" id="PTHR11388">
    <property type="entry name" value="ORGANIC ANION TRANSPORTER"/>
    <property type="match status" value="1"/>
</dbReference>
<evidence type="ECO:0000256" key="6">
    <source>
        <dbReference type="ARBA" id="ARBA00023136"/>
    </source>
</evidence>
<dbReference type="InterPro" id="IPR002350">
    <property type="entry name" value="Kazal_dom"/>
</dbReference>
<feature type="transmembrane region" description="Helical" evidence="8">
    <location>
        <begin position="282"/>
        <end position="302"/>
    </location>
</feature>
<dbReference type="PANTHER" id="PTHR11388:SF76">
    <property type="entry name" value="SOLUTE CARRIER ORGANIC ANION TRANSPORTER FAMILY MEMBER"/>
    <property type="match status" value="1"/>
</dbReference>
<dbReference type="AlphaFoldDB" id="A0ABD0ZAN2"/>
<proteinExistence type="inferred from homology"/>
<keyword evidence="4 8" id="KW-0812">Transmembrane</keyword>
<feature type="transmembrane region" description="Helical" evidence="8">
    <location>
        <begin position="322"/>
        <end position="341"/>
    </location>
</feature>
<keyword evidence="6 8" id="KW-0472">Membrane</keyword>
<feature type="transmembrane region" description="Helical" evidence="8">
    <location>
        <begin position="499"/>
        <end position="523"/>
    </location>
</feature>
<evidence type="ECO:0000256" key="1">
    <source>
        <dbReference type="ARBA" id="ARBA00004651"/>
    </source>
</evidence>
<protein>
    <recommendedName>
        <fullName evidence="8">Solute carrier organic anion transporter family member</fullName>
    </recommendedName>
</protein>
<keyword evidence="8" id="KW-0813">Transport</keyword>
<comment type="caution">
    <text evidence="10">The sequence shown here is derived from an EMBL/GenBank/DDBJ whole genome shotgun (WGS) entry which is preliminary data.</text>
</comment>
<organism evidence="10 11">
    <name type="scientific">Ranatra chinensis</name>
    <dbReference type="NCBI Taxonomy" id="642074"/>
    <lineage>
        <taxon>Eukaryota</taxon>
        <taxon>Metazoa</taxon>
        <taxon>Ecdysozoa</taxon>
        <taxon>Arthropoda</taxon>
        <taxon>Hexapoda</taxon>
        <taxon>Insecta</taxon>
        <taxon>Pterygota</taxon>
        <taxon>Neoptera</taxon>
        <taxon>Paraneoptera</taxon>
        <taxon>Hemiptera</taxon>
        <taxon>Heteroptera</taxon>
        <taxon>Panheteroptera</taxon>
        <taxon>Nepomorpha</taxon>
        <taxon>Nepidae</taxon>
        <taxon>Ranatrinae</taxon>
        <taxon>Ranatra</taxon>
    </lineage>
</organism>
<evidence type="ECO:0000256" key="2">
    <source>
        <dbReference type="ARBA" id="ARBA00009657"/>
    </source>
</evidence>
<evidence type="ECO:0000256" key="4">
    <source>
        <dbReference type="ARBA" id="ARBA00022692"/>
    </source>
</evidence>
<dbReference type="PROSITE" id="PS51465">
    <property type="entry name" value="KAZAL_2"/>
    <property type="match status" value="1"/>
</dbReference>
<dbReference type="EMBL" id="JBFDAA010000005">
    <property type="protein sequence ID" value="KAL1132404.1"/>
    <property type="molecule type" value="Genomic_DNA"/>
</dbReference>
<dbReference type="GO" id="GO:0006811">
    <property type="term" value="P:monoatomic ion transport"/>
    <property type="evidence" value="ECO:0007669"/>
    <property type="project" value="UniProtKB-KW"/>
</dbReference>
<reference evidence="10 11" key="1">
    <citation type="submission" date="2024-07" db="EMBL/GenBank/DDBJ databases">
        <title>Chromosome-level genome assembly of the water stick insect Ranatra chinensis (Heteroptera: Nepidae).</title>
        <authorList>
            <person name="Liu X."/>
        </authorList>
    </citation>
    <scope>NUCLEOTIDE SEQUENCE [LARGE SCALE GENOMIC DNA]</scope>
    <source>
        <strain evidence="10">Cailab_2021Rc</strain>
        <tissue evidence="10">Muscle</tissue>
    </source>
</reference>
<gene>
    <name evidence="10" type="ORF">AAG570_010359</name>
</gene>
<dbReference type="InterPro" id="IPR004156">
    <property type="entry name" value="OATP"/>
</dbReference>
<feature type="transmembrane region" description="Helical" evidence="8">
    <location>
        <begin position="46"/>
        <end position="66"/>
    </location>
</feature>
<sequence length="574" mass="62870">MASKKVYVIIYGILGSSQSAIGAYFIGTISTIEKRFKMPSTSSGLIASAWDIGALCCAMLMAYFGSNGHKTRWVTTTAVIAAFSCFLRYVPHHLFGAGTESSSKIHGRNISDSLCDAKIIAEDSCSLESDGLATFIFLFIAHIALGIGTSTYHTLGAAYLDDNSLKNKVPILFALSTSLRMIGPSVGFLLASYTLKIYIDPDTKPSFDRDDPRWVGSWALGWMPLGVFHLIMAALMAFFPRTLPREALRRKSTAQTPKAIKKSFSVADFIATMKRLVNNKILMFNSFSSTFYTFGMIGYWIFMPKYMETQFRQSASTASLVTGSIGLIFTALGVIVSGAFISKFRPRPQYLAAWNVFTETVDIIGHFAFAFLGCPKDDLHGRELENGKWQLVADCNANCNCASSIKYDPICSMDKTTTFFSPCHGGCTISDIINGTKIFSNCSCIPDLQATDGACPVECQNQFIIFLMLLCGMKLLSATGRAGNILIQFRSVSPEDKSVSIALAEVLLCAVAYIPAPIIYGMLLDYSCLVWGEACGVTGNCWLYNGKILRYLLNFTASGNKTLKLLKFFAAMIY</sequence>
<evidence type="ECO:0000313" key="10">
    <source>
        <dbReference type="EMBL" id="KAL1132404.1"/>
    </source>
</evidence>